<dbReference type="SUPFAM" id="SSF53807">
    <property type="entry name" value="Helical backbone' metal receptor"/>
    <property type="match status" value="1"/>
</dbReference>
<accession>A0A246GLW1</accession>
<dbReference type="Pfam" id="PF01497">
    <property type="entry name" value="Peripla_BP_2"/>
    <property type="match status" value="1"/>
</dbReference>
<proteinExistence type="predicted"/>
<dbReference type="Proteomes" id="UP000197768">
    <property type="component" value="Unassembled WGS sequence"/>
</dbReference>
<keyword evidence="1" id="KW-0175">Coiled coil</keyword>
<dbReference type="AlphaFoldDB" id="A0A246GLW1"/>
<name>A0A246GLW1_9FLAO</name>
<evidence type="ECO:0000313" key="3">
    <source>
        <dbReference type="EMBL" id="OWP85443.1"/>
    </source>
</evidence>
<dbReference type="PROSITE" id="PS50983">
    <property type="entry name" value="FE_B12_PBP"/>
    <property type="match status" value="1"/>
</dbReference>
<dbReference type="InterPro" id="IPR002491">
    <property type="entry name" value="ABC_transptr_periplasmic_BD"/>
</dbReference>
<evidence type="ECO:0000256" key="1">
    <source>
        <dbReference type="SAM" id="Coils"/>
    </source>
</evidence>
<dbReference type="InterPro" id="IPR050902">
    <property type="entry name" value="ABC_Transporter_SBP"/>
</dbReference>
<dbReference type="PANTHER" id="PTHR30535:SF4">
    <property type="entry name" value="HEMIN-BINDING PERIPLASMIC PROTEIN HMUT"/>
    <property type="match status" value="1"/>
</dbReference>
<dbReference type="PANTHER" id="PTHR30535">
    <property type="entry name" value="VITAMIN B12-BINDING PROTEIN"/>
    <property type="match status" value="1"/>
</dbReference>
<comment type="caution">
    <text evidence="3">The sequence shown here is derived from an EMBL/GenBank/DDBJ whole genome shotgun (WGS) entry which is preliminary data.</text>
</comment>
<dbReference type="EMBL" id="MTCZ01000001">
    <property type="protein sequence ID" value="OWP85443.1"/>
    <property type="molecule type" value="Genomic_DNA"/>
</dbReference>
<feature type="domain" description="Fe/B12 periplasmic-binding" evidence="2">
    <location>
        <begin position="32"/>
        <end position="290"/>
    </location>
</feature>
<organism evidence="3 4">
    <name type="scientific">Flavobacterium davisii</name>
    <dbReference type="NCBI Taxonomy" id="2906077"/>
    <lineage>
        <taxon>Bacteria</taxon>
        <taxon>Pseudomonadati</taxon>
        <taxon>Bacteroidota</taxon>
        <taxon>Flavobacteriia</taxon>
        <taxon>Flavobacteriales</taxon>
        <taxon>Flavobacteriaceae</taxon>
        <taxon>Flavobacterium</taxon>
    </lineage>
</organism>
<sequence length="290" mass="32629">MKKIVLFVITLISIINCKRFNNEENQNTGKERIVCIAKQYTEIAFALGAQKDIVAVDLSSTFPEETKKIPTVGYHRALSIEAILAQKPTLILEDNNIGPEHVVDQLKKIQIPMKRFGEYSKSIEGTDSLITEMGEYFHKEKEAQKLCQDLKSDMDKALNEAKKHTKKPKVLVIHYGQASNVFLVMTSKSVGAKMIEWAGGRLSIQDKKGMKHLSPELVAASDPDVILMTDFGYDKLEGDLNKIKDLPGVSSTKAFKNKQVYRIEEHDLVYMGPRTGKNVLLIQGLIHKEK</sequence>
<dbReference type="Gene3D" id="3.40.50.1980">
    <property type="entry name" value="Nitrogenase molybdenum iron protein domain"/>
    <property type="match status" value="2"/>
</dbReference>
<evidence type="ECO:0000259" key="2">
    <source>
        <dbReference type="PROSITE" id="PS50983"/>
    </source>
</evidence>
<gene>
    <name evidence="3" type="ORF">BWK59_00260</name>
</gene>
<protein>
    <submittedName>
        <fullName evidence="3">ABC transporter substrate-binding protein</fullName>
    </submittedName>
</protein>
<evidence type="ECO:0000313" key="4">
    <source>
        <dbReference type="Proteomes" id="UP000197768"/>
    </source>
</evidence>
<feature type="coiled-coil region" evidence="1">
    <location>
        <begin position="140"/>
        <end position="167"/>
    </location>
</feature>
<dbReference type="RefSeq" id="WP_088389985.1">
    <property type="nucleotide sequence ID" value="NZ_MTCZ01000001.1"/>
</dbReference>
<reference evidence="3 4" key="1">
    <citation type="journal article" date="2017" name="Infect. Genet. Evol.">
        <title>Comparative genome analysis of fish pathogen Flavobacterium columnare reveals extensive sequence diversity within the species.</title>
        <authorList>
            <person name="Kayansamruaj P."/>
            <person name="Dong H.T."/>
            <person name="Hirono I."/>
            <person name="Kondo H."/>
            <person name="Senapin S."/>
            <person name="Rodkhum C."/>
        </authorList>
    </citation>
    <scope>NUCLEOTIDE SEQUENCE [LARGE SCALE GENOMIC DNA]</scope>
    <source>
        <strain evidence="3 4">1215</strain>
    </source>
</reference>